<reference evidence="6 7" key="1">
    <citation type="submission" date="2019-08" db="EMBL/GenBank/DDBJ databases">
        <authorList>
            <person name="Peeters C."/>
        </authorList>
    </citation>
    <scope>NUCLEOTIDE SEQUENCE [LARGE SCALE GENOMIC DNA]</scope>
    <source>
        <strain evidence="6 7">LMG 20603</strain>
    </source>
</reference>
<keyword evidence="1" id="KW-0560">Oxidoreductase</keyword>
<dbReference type="InterPro" id="IPR037069">
    <property type="entry name" value="AcylCoA_DH/ox_N_sf"/>
</dbReference>
<dbReference type="Gene3D" id="1.10.540.10">
    <property type="entry name" value="Acyl-CoA dehydrogenase/oxidase, N-terminal domain"/>
    <property type="match status" value="1"/>
</dbReference>
<dbReference type="GO" id="GO:0003995">
    <property type="term" value="F:acyl-CoA dehydrogenase activity"/>
    <property type="evidence" value="ECO:0007669"/>
    <property type="project" value="TreeGrafter"/>
</dbReference>
<comment type="similarity">
    <text evidence="2">Belongs to the HpaH/HsaA monooxygenase family.</text>
</comment>
<evidence type="ECO:0000259" key="4">
    <source>
        <dbReference type="Pfam" id="PF02771"/>
    </source>
</evidence>
<dbReference type="Proteomes" id="UP000382040">
    <property type="component" value="Unassembled WGS sequence"/>
</dbReference>
<dbReference type="RefSeq" id="WP_150560846.1">
    <property type="nucleotide sequence ID" value="NZ_CABPST010000010.1"/>
</dbReference>
<evidence type="ECO:0000259" key="5">
    <source>
        <dbReference type="Pfam" id="PF08028"/>
    </source>
</evidence>
<feature type="region of interest" description="Disordered" evidence="3">
    <location>
        <begin position="1"/>
        <end position="36"/>
    </location>
</feature>
<name>A0A5E5BZ66_9BURK</name>
<dbReference type="Pfam" id="PF08028">
    <property type="entry name" value="Acyl-CoA_dh_2"/>
    <property type="match status" value="1"/>
</dbReference>
<dbReference type="Gene3D" id="1.20.140.10">
    <property type="entry name" value="Butyryl-CoA Dehydrogenase, subunit A, domain 3"/>
    <property type="match status" value="1"/>
</dbReference>
<evidence type="ECO:0000256" key="2">
    <source>
        <dbReference type="ARBA" id="ARBA00049661"/>
    </source>
</evidence>
<dbReference type="PANTHER" id="PTHR48083:SF19">
    <property type="entry name" value="FLAVIN-DEPENDENT MONOOXYGENASE, OXYGENASE SUBUNIT HSAA"/>
    <property type="match status" value="1"/>
</dbReference>
<dbReference type="EMBL" id="CABPST010000010">
    <property type="protein sequence ID" value="VVE89630.1"/>
    <property type="molecule type" value="Genomic_DNA"/>
</dbReference>
<dbReference type="InterPro" id="IPR036250">
    <property type="entry name" value="AcylCo_DH-like_C"/>
</dbReference>
<proteinExistence type="inferred from homology"/>
<gene>
    <name evidence="6" type="ORF">PBR20603_03602</name>
</gene>
<dbReference type="GO" id="GO:0016712">
    <property type="term" value="F:oxidoreductase activity, acting on paired donors, with incorporation or reduction of molecular oxygen, reduced flavin or flavoprotein as one donor, and incorporation of one atom of oxygen"/>
    <property type="evidence" value="ECO:0007669"/>
    <property type="project" value="TreeGrafter"/>
</dbReference>
<accession>A0A5E5BZ66</accession>
<dbReference type="GO" id="GO:0033539">
    <property type="term" value="P:fatty acid beta-oxidation using acyl-CoA dehydrogenase"/>
    <property type="evidence" value="ECO:0007669"/>
    <property type="project" value="TreeGrafter"/>
</dbReference>
<evidence type="ECO:0000313" key="7">
    <source>
        <dbReference type="Proteomes" id="UP000382040"/>
    </source>
</evidence>
<protein>
    <submittedName>
        <fullName evidence="6">Oxidoreductase</fullName>
    </submittedName>
</protein>
<dbReference type="Pfam" id="PF02771">
    <property type="entry name" value="Acyl-CoA_dh_N"/>
    <property type="match status" value="1"/>
</dbReference>
<dbReference type="InterPro" id="IPR013786">
    <property type="entry name" value="AcylCoA_DH/ox_N"/>
</dbReference>
<evidence type="ECO:0000256" key="3">
    <source>
        <dbReference type="SAM" id="MobiDB-lite"/>
    </source>
</evidence>
<dbReference type="GO" id="GO:0005737">
    <property type="term" value="C:cytoplasm"/>
    <property type="evidence" value="ECO:0007669"/>
    <property type="project" value="TreeGrafter"/>
</dbReference>
<feature type="compositionally biased region" description="Pro residues" evidence="3">
    <location>
        <begin position="16"/>
        <end position="29"/>
    </location>
</feature>
<dbReference type="InterPro" id="IPR009100">
    <property type="entry name" value="AcylCoA_DH/oxidase_NM_dom_sf"/>
</dbReference>
<evidence type="ECO:0000313" key="6">
    <source>
        <dbReference type="EMBL" id="VVE89630.1"/>
    </source>
</evidence>
<dbReference type="SUPFAM" id="SSF56645">
    <property type="entry name" value="Acyl-CoA dehydrogenase NM domain-like"/>
    <property type="match status" value="1"/>
</dbReference>
<feature type="domain" description="Acyl-CoA dehydrogenase C-terminal" evidence="5">
    <location>
        <begin position="286"/>
        <end position="415"/>
    </location>
</feature>
<dbReference type="Gene3D" id="2.40.110.10">
    <property type="entry name" value="Butyryl-CoA Dehydrogenase, subunit A, domain 2"/>
    <property type="match status" value="1"/>
</dbReference>
<sequence>MSLPNKSIRDQVLAPPVGPDGHPPFPPTAPTGAVESPWLTDAGRAIAAKVRALMPLIRQQAQEGERIGALTPQVLKALDDAGVYKMTMPIEWGGYGLGTRDLLEIISVLGEADGSAGWAAFVGIGVKNLLALDPKIVDEVRADAQGWVGPAVVGASVFATNVGRGRRVEGGWMIEGKWAFGSGCKHARWAMLGIEYDPATHPGTGRGVVVLPRPDYEIVDDWHVSGLSGTSSNSIRVATETFVPEHRFLDLAEYPRRFGELHQRYSGPGYRQHGTALLITVSIADAAIVLGMARGTLSCFIAQANKRQPFSLPYPTIGDMASAQVAAGKALAMINVSAATLEGIADQVDARTAEGRDFSREEESEISLSVAYVANLCEDAINLLQKTIGSSTVGLGNPIQRFVRDARVLTSHGAIRLDPQAEVNGRRLLGHPPFAMFGGAVPERSAKPKMEEPRP</sequence>
<dbReference type="AlphaFoldDB" id="A0A5E5BZ66"/>
<dbReference type="PANTHER" id="PTHR48083">
    <property type="entry name" value="MEDIUM-CHAIN SPECIFIC ACYL-COA DEHYDROGENASE, MITOCHONDRIAL-RELATED"/>
    <property type="match status" value="1"/>
</dbReference>
<dbReference type="SUPFAM" id="SSF47203">
    <property type="entry name" value="Acyl-CoA dehydrogenase C-terminal domain-like"/>
    <property type="match status" value="1"/>
</dbReference>
<evidence type="ECO:0000256" key="1">
    <source>
        <dbReference type="ARBA" id="ARBA00023002"/>
    </source>
</evidence>
<dbReference type="InterPro" id="IPR046373">
    <property type="entry name" value="Acyl-CoA_Oxase/DH_mid-dom_sf"/>
</dbReference>
<feature type="domain" description="Acyl-CoA dehydrogenase/oxidase N-terminal" evidence="4">
    <location>
        <begin position="44"/>
        <end position="123"/>
    </location>
</feature>
<dbReference type="InterPro" id="IPR050741">
    <property type="entry name" value="Acyl-CoA_dehydrogenase"/>
</dbReference>
<dbReference type="GO" id="GO:0050660">
    <property type="term" value="F:flavin adenine dinucleotide binding"/>
    <property type="evidence" value="ECO:0007669"/>
    <property type="project" value="InterPro"/>
</dbReference>
<dbReference type="InterPro" id="IPR013107">
    <property type="entry name" value="Acyl-CoA_DH_C"/>
</dbReference>
<organism evidence="6 7">
    <name type="scientific">Pandoraea bronchicola</name>
    <dbReference type="NCBI Taxonomy" id="2508287"/>
    <lineage>
        <taxon>Bacteria</taxon>
        <taxon>Pseudomonadati</taxon>
        <taxon>Pseudomonadota</taxon>
        <taxon>Betaproteobacteria</taxon>
        <taxon>Burkholderiales</taxon>
        <taxon>Burkholderiaceae</taxon>
        <taxon>Pandoraea</taxon>
    </lineage>
</organism>
<keyword evidence="7" id="KW-1185">Reference proteome</keyword>
<dbReference type="OrthoDB" id="7316074at2"/>